<comment type="cofactor">
    <cofactor evidence="2">
        <name>heme b</name>
        <dbReference type="ChEBI" id="CHEBI:60344"/>
    </cofactor>
</comment>
<comment type="similarity">
    <text evidence="22">Belongs to the cytochrome b5 family.</text>
</comment>
<evidence type="ECO:0000256" key="6">
    <source>
        <dbReference type="ARBA" id="ARBA00022617"/>
    </source>
</evidence>
<keyword evidence="6 22" id="KW-0349">Heme</keyword>
<dbReference type="InterPro" id="IPR013785">
    <property type="entry name" value="Aldolase_TIM"/>
</dbReference>
<dbReference type="EC" id="1.1.2.3" evidence="17"/>
<dbReference type="CDD" id="cd02922">
    <property type="entry name" value="FCB2_FMN"/>
    <property type="match status" value="1"/>
</dbReference>
<keyword evidence="11" id="KW-0560">Oxidoreductase</keyword>
<evidence type="ECO:0000313" key="25">
    <source>
        <dbReference type="EMBL" id="KDQ21621.1"/>
    </source>
</evidence>
<gene>
    <name evidence="25" type="ORF">BOTBODRAFT_99401</name>
</gene>
<feature type="domain" description="Cytochrome b5 heme-binding" evidence="23">
    <location>
        <begin position="1"/>
        <end position="76"/>
    </location>
</feature>
<keyword evidence="5" id="KW-0813">Transport</keyword>
<feature type="domain" description="FMN hydroxy acid dehydrogenase" evidence="24">
    <location>
        <begin position="100"/>
        <end position="463"/>
    </location>
</feature>
<keyword evidence="12 22" id="KW-0408">Iron</keyword>
<keyword evidence="9 22" id="KW-0479">Metal-binding</keyword>
<evidence type="ECO:0000256" key="12">
    <source>
        <dbReference type="ARBA" id="ARBA00023004"/>
    </source>
</evidence>
<dbReference type="Gene3D" id="3.10.120.10">
    <property type="entry name" value="Cytochrome b5-like heme/steroid binding domain"/>
    <property type="match status" value="1"/>
</dbReference>
<evidence type="ECO:0000256" key="18">
    <source>
        <dbReference type="ARBA" id="ARBA00068515"/>
    </source>
</evidence>
<proteinExistence type="inferred from homology"/>
<evidence type="ECO:0000256" key="7">
    <source>
        <dbReference type="ARBA" id="ARBA00022630"/>
    </source>
</evidence>
<dbReference type="PANTHER" id="PTHR10578:SF104">
    <property type="entry name" value="CYTOCHROME B2, MITOCHONDRIAL-RELATED"/>
    <property type="match status" value="1"/>
</dbReference>
<dbReference type="PROSITE" id="PS50255">
    <property type="entry name" value="CYTOCHROME_B5_2"/>
    <property type="match status" value="1"/>
</dbReference>
<evidence type="ECO:0000256" key="17">
    <source>
        <dbReference type="ARBA" id="ARBA00066458"/>
    </source>
</evidence>
<keyword evidence="8" id="KW-0288">FMN</keyword>
<evidence type="ECO:0000256" key="14">
    <source>
        <dbReference type="ARBA" id="ARBA00052399"/>
    </source>
</evidence>
<evidence type="ECO:0000256" key="22">
    <source>
        <dbReference type="RuleBase" id="RU362121"/>
    </source>
</evidence>
<dbReference type="AlphaFoldDB" id="A0A067NCU6"/>
<comment type="catalytic activity">
    <reaction evidence="14">
        <text>(S)-lactate + 2 Fe(III)-[cytochrome c] = 2 Fe(II)-[cytochrome c] + pyruvate + 2 H(+)</text>
        <dbReference type="Rhea" id="RHEA:19909"/>
        <dbReference type="Rhea" id="RHEA-COMP:10350"/>
        <dbReference type="Rhea" id="RHEA-COMP:14399"/>
        <dbReference type="ChEBI" id="CHEBI:15361"/>
        <dbReference type="ChEBI" id="CHEBI:15378"/>
        <dbReference type="ChEBI" id="CHEBI:16651"/>
        <dbReference type="ChEBI" id="CHEBI:29033"/>
        <dbReference type="ChEBI" id="CHEBI:29034"/>
        <dbReference type="EC" id="1.1.2.3"/>
    </reaction>
    <physiologicalReaction direction="left-to-right" evidence="14">
        <dbReference type="Rhea" id="RHEA:19910"/>
    </physiologicalReaction>
</comment>
<evidence type="ECO:0000256" key="8">
    <source>
        <dbReference type="ARBA" id="ARBA00022643"/>
    </source>
</evidence>
<dbReference type="SUPFAM" id="SSF51395">
    <property type="entry name" value="FMN-linked oxidoreductases"/>
    <property type="match status" value="1"/>
</dbReference>
<dbReference type="InterPro" id="IPR037458">
    <property type="entry name" value="L-MDH/L-LDH_FMN-bd"/>
</dbReference>
<dbReference type="GO" id="GO:0004460">
    <property type="term" value="F:L-lactate dehydrogenase (cytochrome) activity"/>
    <property type="evidence" value="ECO:0007669"/>
    <property type="project" value="UniProtKB-EC"/>
</dbReference>
<dbReference type="FunFam" id="3.10.120.10:FF:000009">
    <property type="entry name" value="Cytochrome b2, mitochondrial, putative"/>
    <property type="match status" value="1"/>
</dbReference>
<dbReference type="InParanoid" id="A0A067NCU6"/>
<sequence>MLSAADVAKHNSSDSCWIIVDGQVYDVTEFLHEHPGGSAIILKYAGRDATEAYEPIHPPSALDDNLPPEKRLGKVDPLTIVKDVAKVPQPASQVQPLVKFSLSQMISLHDFEEAAQENLSKKAWAYFSSGATDQITLAMNQSVYQKVFFQPRTMVDVSSVSTKSTMLGHPVDIPIFICPTGMAKLSHPTGEVSFAKAAEAYGIMFMMSTNASSSVSDVVKARTSKPAPPCFFQLYVNRDRSKSEALVKNVTASGKFGAIVVTVDAHVAGKREADEKVKAEVVLESGITGTGTAPDAKGGGIGRAMGGYIDPSFSWADLPWVRSLSHLPLGLKGVQTVEDVIKAVKLGVELIYLSNHGGRALDTAPPALLVLLSLRKHHPWVFDRAEIYIDGGIRRGTDVVKALCLGAKAVGLGRPFLYALSYGLEGVEKAIEVLRDEVETTMQLLGVTSIDQLGPHLLNTKALEPLIPDPPILSASIRARL</sequence>
<dbReference type="GO" id="GO:0005758">
    <property type="term" value="C:mitochondrial intermembrane space"/>
    <property type="evidence" value="ECO:0007669"/>
    <property type="project" value="UniProtKB-SubCell"/>
</dbReference>
<evidence type="ECO:0000259" key="23">
    <source>
        <dbReference type="PROSITE" id="PS50255"/>
    </source>
</evidence>
<accession>A0A067NCU6</accession>
<dbReference type="PRINTS" id="PR00363">
    <property type="entry name" value="CYTOCHROMEB5"/>
</dbReference>
<evidence type="ECO:0000256" key="4">
    <source>
        <dbReference type="ARBA" id="ARBA00011881"/>
    </source>
</evidence>
<organism evidence="25 26">
    <name type="scientific">Botryobasidium botryosum (strain FD-172 SS1)</name>
    <dbReference type="NCBI Taxonomy" id="930990"/>
    <lineage>
        <taxon>Eukaryota</taxon>
        <taxon>Fungi</taxon>
        <taxon>Dikarya</taxon>
        <taxon>Basidiomycota</taxon>
        <taxon>Agaricomycotina</taxon>
        <taxon>Agaricomycetes</taxon>
        <taxon>Cantharellales</taxon>
        <taxon>Botryobasidiaceae</taxon>
        <taxon>Botryobasidium</taxon>
    </lineage>
</organism>
<evidence type="ECO:0000256" key="15">
    <source>
        <dbReference type="ARBA" id="ARBA00061137"/>
    </source>
</evidence>
<evidence type="ECO:0000256" key="11">
    <source>
        <dbReference type="ARBA" id="ARBA00023002"/>
    </source>
</evidence>
<dbReference type="InterPro" id="IPR018506">
    <property type="entry name" value="Cyt_B5_heme-BS"/>
</dbReference>
<keyword evidence="26" id="KW-1185">Reference proteome</keyword>
<dbReference type="InterPro" id="IPR036400">
    <property type="entry name" value="Cyt_B5-like_heme/steroid_sf"/>
</dbReference>
<name>A0A067NCU6_BOTB1</name>
<evidence type="ECO:0000256" key="19">
    <source>
        <dbReference type="ARBA" id="ARBA00075949"/>
    </source>
</evidence>
<keyword evidence="7" id="KW-0285">Flavoprotein</keyword>
<evidence type="ECO:0000256" key="9">
    <source>
        <dbReference type="ARBA" id="ARBA00022723"/>
    </source>
</evidence>
<comment type="subunit">
    <text evidence="4">Homotetramer.</text>
</comment>
<evidence type="ECO:0000256" key="16">
    <source>
        <dbReference type="ARBA" id="ARBA00061589"/>
    </source>
</evidence>
<evidence type="ECO:0000256" key="1">
    <source>
        <dbReference type="ARBA" id="ARBA00001917"/>
    </source>
</evidence>
<evidence type="ECO:0000256" key="20">
    <source>
        <dbReference type="ARBA" id="ARBA00078774"/>
    </source>
</evidence>
<dbReference type="FunFam" id="3.20.20.70:FF:000062">
    <property type="entry name" value="Cytochrome b2, mitochondrial, putative"/>
    <property type="match status" value="1"/>
</dbReference>
<evidence type="ECO:0000313" key="26">
    <source>
        <dbReference type="Proteomes" id="UP000027195"/>
    </source>
</evidence>
<dbReference type="EMBL" id="KL198016">
    <property type="protein sequence ID" value="KDQ21621.1"/>
    <property type="molecule type" value="Genomic_DNA"/>
</dbReference>
<dbReference type="Pfam" id="PF01070">
    <property type="entry name" value="FMN_dh"/>
    <property type="match status" value="1"/>
</dbReference>
<dbReference type="Gene3D" id="3.20.20.70">
    <property type="entry name" value="Aldolase class I"/>
    <property type="match status" value="1"/>
</dbReference>
<dbReference type="STRING" id="930990.A0A067NCU6"/>
<reference evidence="26" key="1">
    <citation type="journal article" date="2014" name="Proc. Natl. Acad. Sci. U.S.A.">
        <title>Extensive sampling of basidiomycete genomes demonstrates inadequacy of the white-rot/brown-rot paradigm for wood decay fungi.</title>
        <authorList>
            <person name="Riley R."/>
            <person name="Salamov A.A."/>
            <person name="Brown D.W."/>
            <person name="Nagy L.G."/>
            <person name="Floudas D."/>
            <person name="Held B.W."/>
            <person name="Levasseur A."/>
            <person name="Lombard V."/>
            <person name="Morin E."/>
            <person name="Otillar R."/>
            <person name="Lindquist E.A."/>
            <person name="Sun H."/>
            <person name="LaButti K.M."/>
            <person name="Schmutz J."/>
            <person name="Jabbour D."/>
            <person name="Luo H."/>
            <person name="Baker S.E."/>
            <person name="Pisabarro A.G."/>
            <person name="Walton J.D."/>
            <person name="Blanchette R.A."/>
            <person name="Henrissat B."/>
            <person name="Martin F."/>
            <person name="Cullen D."/>
            <person name="Hibbett D.S."/>
            <person name="Grigoriev I.V."/>
        </authorList>
    </citation>
    <scope>NUCLEOTIDE SEQUENCE [LARGE SCALE GENOMIC DNA]</scope>
    <source>
        <strain evidence="26">FD-172 SS1</strain>
    </source>
</reference>
<dbReference type="Proteomes" id="UP000027195">
    <property type="component" value="Unassembled WGS sequence"/>
</dbReference>
<dbReference type="PROSITE" id="PS00191">
    <property type="entry name" value="CYTOCHROME_B5_1"/>
    <property type="match status" value="1"/>
</dbReference>
<dbReference type="InterPro" id="IPR001199">
    <property type="entry name" value="Cyt_B5-like_heme/steroid-bd"/>
</dbReference>
<protein>
    <recommendedName>
        <fullName evidence="18">L-lactate dehydrogenase (cytochrome)</fullName>
        <ecNumber evidence="17">1.1.2.3</ecNumber>
    </recommendedName>
    <alternativeName>
        <fullName evidence="20">Cytochrome b2</fullName>
    </alternativeName>
    <alternativeName>
        <fullName evidence="19">Flavocytochrome b2</fullName>
    </alternativeName>
    <alternativeName>
        <fullName evidence="21">L-lactate ferricytochrome c oxidoreductase</fullName>
    </alternativeName>
</protein>
<evidence type="ECO:0000256" key="3">
    <source>
        <dbReference type="ARBA" id="ARBA00004569"/>
    </source>
</evidence>
<dbReference type="SUPFAM" id="SSF55856">
    <property type="entry name" value="Cytochrome b5-like heme/steroid binding domain"/>
    <property type="match status" value="1"/>
</dbReference>
<dbReference type="InterPro" id="IPR037396">
    <property type="entry name" value="FMN_HAD"/>
</dbReference>
<dbReference type="HOGENOM" id="CLU_020639_1_1_1"/>
<dbReference type="OrthoDB" id="1925334at2759"/>
<dbReference type="PANTHER" id="PTHR10578">
    <property type="entry name" value="S -2-HYDROXY-ACID OXIDASE-RELATED"/>
    <property type="match status" value="1"/>
</dbReference>
<comment type="cofactor">
    <cofactor evidence="1">
        <name>FMN</name>
        <dbReference type="ChEBI" id="CHEBI:58210"/>
    </cofactor>
</comment>
<keyword evidence="10" id="KW-0809">Transit peptide</keyword>
<evidence type="ECO:0000256" key="10">
    <source>
        <dbReference type="ARBA" id="ARBA00022946"/>
    </source>
</evidence>
<comment type="similarity">
    <text evidence="16">In the N-terminal section; belongs to the cytochrome b5 family.</text>
</comment>
<dbReference type="SMART" id="SM01117">
    <property type="entry name" value="Cyt-b5"/>
    <property type="match status" value="1"/>
</dbReference>
<dbReference type="PROSITE" id="PS51349">
    <property type="entry name" value="FMN_HYDROXY_ACID_DH_2"/>
    <property type="match status" value="1"/>
</dbReference>
<dbReference type="Pfam" id="PF00173">
    <property type="entry name" value="Cyt-b5"/>
    <property type="match status" value="1"/>
</dbReference>
<keyword evidence="13" id="KW-0496">Mitochondrion</keyword>
<evidence type="ECO:0000256" key="5">
    <source>
        <dbReference type="ARBA" id="ARBA00022448"/>
    </source>
</evidence>
<comment type="similarity">
    <text evidence="15">In the C-terminal section; belongs to the FMN-dependent alpha-hydroxy acid dehydrogenase family.</text>
</comment>
<comment type="subcellular location">
    <subcellularLocation>
        <location evidence="3">Mitochondrion intermembrane space</location>
    </subcellularLocation>
</comment>
<evidence type="ECO:0000256" key="21">
    <source>
        <dbReference type="ARBA" id="ARBA00078938"/>
    </source>
</evidence>
<evidence type="ECO:0000259" key="24">
    <source>
        <dbReference type="PROSITE" id="PS51349"/>
    </source>
</evidence>
<evidence type="ECO:0000256" key="13">
    <source>
        <dbReference type="ARBA" id="ARBA00023128"/>
    </source>
</evidence>
<dbReference type="GO" id="GO:0046872">
    <property type="term" value="F:metal ion binding"/>
    <property type="evidence" value="ECO:0007669"/>
    <property type="project" value="UniProtKB-UniRule"/>
</dbReference>
<dbReference type="GO" id="GO:0020037">
    <property type="term" value="F:heme binding"/>
    <property type="evidence" value="ECO:0007669"/>
    <property type="project" value="UniProtKB-UniRule"/>
</dbReference>
<evidence type="ECO:0000256" key="2">
    <source>
        <dbReference type="ARBA" id="ARBA00001970"/>
    </source>
</evidence>
<dbReference type="InterPro" id="IPR000262">
    <property type="entry name" value="FMN-dep_DH"/>
</dbReference>